<keyword evidence="1" id="KW-1133">Transmembrane helix</keyword>
<comment type="caution">
    <text evidence="2">The sequence shown here is derived from an EMBL/GenBank/DDBJ whole genome shotgun (WGS) entry which is preliminary data.</text>
</comment>
<feature type="transmembrane region" description="Helical" evidence="1">
    <location>
        <begin position="165"/>
        <end position="183"/>
    </location>
</feature>
<evidence type="ECO:0000313" key="3">
    <source>
        <dbReference type="Proteomes" id="UP000237752"/>
    </source>
</evidence>
<evidence type="ECO:0000313" key="2">
    <source>
        <dbReference type="EMBL" id="PRZ40760.1"/>
    </source>
</evidence>
<dbReference type="RefSeq" id="WP_146135399.1">
    <property type="nucleotide sequence ID" value="NZ_PVUE01000014.1"/>
</dbReference>
<dbReference type="Proteomes" id="UP000237752">
    <property type="component" value="Unassembled WGS sequence"/>
</dbReference>
<feature type="transmembrane region" description="Helical" evidence="1">
    <location>
        <begin position="134"/>
        <end position="158"/>
    </location>
</feature>
<feature type="transmembrane region" description="Helical" evidence="1">
    <location>
        <begin position="12"/>
        <end position="31"/>
    </location>
</feature>
<gene>
    <name evidence="2" type="ORF">CLV47_11457</name>
</gene>
<evidence type="ECO:0008006" key="4">
    <source>
        <dbReference type="Google" id="ProtNLM"/>
    </source>
</evidence>
<accession>A0A2T0ZWN6</accession>
<feature type="transmembrane region" description="Helical" evidence="1">
    <location>
        <begin position="51"/>
        <end position="73"/>
    </location>
</feature>
<organism evidence="2 3">
    <name type="scientific">Antricoccus suffuscus</name>
    <dbReference type="NCBI Taxonomy" id="1629062"/>
    <lineage>
        <taxon>Bacteria</taxon>
        <taxon>Bacillati</taxon>
        <taxon>Actinomycetota</taxon>
        <taxon>Actinomycetes</taxon>
        <taxon>Geodermatophilales</taxon>
        <taxon>Antricoccaceae</taxon>
        <taxon>Antricoccus</taxon>
    </lineage>
</organism>
<keyword evidence="1" id="KW-0472">Membrane</keyword>
<dbReference type="AlphaFoldDB" id="A0A2T0ZWN6"/>
<feature type="transmembrane region" description="Helical" evidence="1">
    <location>
        <begin position="189"/>
        <end position="207"/>
    </location>
</feature>
<keyword evidence="3" id="KW-1185">Reference proteome</keyword>
<name>A0A2T0ZWN6_9ACTN</name>
<protein>
    <recommendedName>
        <fullName evidence="4">DUF4386 family protein</fullName>
    </recommendedName>
</protein>
<reference evidence="2 3" key="1">
    <citation type="submission" date="2018-03" db="EMBL/GenBank/DDBJ databases">
        <title>Genomic Encyclopedia of Archaeal and Bacterial Type Strains, Phase II (KMG-II): from individual species to whole genera.</title>
        <authorList>
            <person name="Goeker M."/>
        </authorList>
    </citation>
    <scope>NUCLEOTIDE SEQUENCE [LARGE SCALE GENOMIC DNA]</scope>
    <source>
        <strain evidence="2 3">DSM 100065</strain>
    </source>
</reference>
<feature type="transmembrane region" description="Helical" evidence="1">
    <location>
        <begin position="85"/>
        <end position="114"/>
    </location>
</feature>
<keyword evidence="1" id="KW-0812">Transmembrane</keyword>
<dbReference type="EMBL" id="PVUE01000014">
    <property type="protein sequence ID" value="PRZ40760.1"/>
    <property type="molecule type" value="Genomic_DNA"/>
</dbReference>
<proteinExistence type="predicted"/>
<evidence type="ECO:0000256" key="1">
    <source>
        <dbReference type="SAM" id="Phobius"/>
    </source>
</evidence>
<dbReference type="OrthoDB" id="5075800at2"/>
<sequence>MYIPWLTRNIAAGSMLTGAVALAVGNILPLVNHPADDSFAAMLAMVSSSPSLWLFAAILAIAGPILWLPGILATAQSAQDRGRRLTSIGSILMAVGLVIGVGHFALYFGVLGSAVSGGLPLDAAQKMTTAEDSYIVGSVLLWAFLVGLTVGVLLLTLGMRMSQSVPIWVPVAALVFVLSTFLGGPVATLVGVAALLLTFGSIAIALLRTTPAGATATEARMLESKRPVSP</sequence>